<comment type="similarity">
    <text evidence="1">Belongs to the anhydro-N-acetylmuramic acid kinase family.</text>
</comment>
<dbReference type="Pfam" id="PF03702">
    <property type="entry name" value="AnmK"/>
    <property type="match status" value="1"/>
</dbReference>
<dbReference type="Gene3D" id="3.30.420.40">
    <property type="match status" value="2"/>
</dbReference>
<dbReference type="UniPathway" id="UPA00343"/>
<dbReference type="InterPro" id="IPR005338">
    <property type="entry name" value="Anhydro_N_Ac-Mur_kinase"/>
</dbReference>
<evidence type="ECO:0000313" key="3">
    <source>
        <dbReference type="Proteomes" id="UP000240317"/>
    </source>
</evidence>
<dbReference type="InterPro" id="IPR043129">
    <property type="entry name" value="ATPase_NBD"/>
</dbReference>
<dbReference type="GO" id="GO:0016301">
    <property type="term" value="F:kinase activity"/>
    <property type="evidence" value="ECO:0007669"/>
    <property type="project" value="UniProtKB-KW"/>
</dbReference>
<dbReference type="AlphaFoldDB" id="A0A2T3W9C1"/>
<proteinExistence type="inferred from homology"/>
<accession>A0A2T3W9C1</accession>
<keyword evidence="1" id="KW-0547">Nucleotide-binding</keyword>
<keyword evidence="1" id="KW-0119">Carbohydrate metabolism</keyword>
<keyword evidence="1" id="KW-0808">Transferase</keyword>
<evidence type="ECO:0000256" key="1">
    <source>
        <dbReference type="HAMAP-Rule" id="MF_01270"/>
    </source>
</evidence>
<keyword evidence="1 2" id="KW-0418">Kinase</keyword>
<sequence length="395" mass="40765">MTGRPARVLGLMSGTSADGIDAALLELPGWPALGAGGPWPPLPGPAPRGRVLAHTFTPYPPELRAAVLRAAQNEGTPAELTQLHWALGEAFARAAAPLARDADLIASHGQTVQHHPRPDPARGWARPATLQLGEPAVIAAHTGRPVVADFRPADLAAGGVGAPLVPLADWALFAQSGVRRALHNLGGISNLTYLPGTEAAAVLAFDTGPANCLLDEVAGRAGHTHDEGGRLAQAGTIHEPTLAAWLAHPELGAPPPKATGREVWTLARLPQLAELSLPDLAATAVALTARTVAGAYRRWVLPRGLDEVVVLGGGARNPVLVAALRAELPVPLRTAAELGWNDHGFTDASREAAAFAFLGYARAQGWPNTLPHTTGAAHAALCGTWTPAPPTGALP</sequence>
<comment type="pathway">
    <text evidence="1">Amino-sugar metabolism; 1,6-anhydro-N-acetylmuramate degradation.</text>
</comment>
<dbReference type="HAMAP" id="MF_01270">
    <property type="entry name" value="AnhMurNAc_kinase"/>
    <property type="match status" value="1"/>
</dbReference>
<dbReference type="GO" id="GO:0005524">
    <property type="term" value="F:ATP binding"/>
    <property type="evidence" value="ECO:0007669"/>
    <property type="project" value="UniProtKB-UniRule"/>
</dbReference>
<comment type="caution">
    <text evidence="2">The sequence shown here is derived from an EMBL/GenBank/DDBJ whole genome shotgun (WGS) entry which is preliminary data.</text>
</comment>
<name>A0A2T3W9C1_9DEIO</name>
<dbReference type="EC" id="2.7.1.170" evidence="1"/>
<dbReference type="GO" id="GO:0006040">
    <property type="term" value="P:amino sugar metabolic process"/>
    <property type="evidence" value="ECO:0007669"/>
    <property type="project" value="InterPro"/>
</dbReference>
<dbReference type="SUPFAM" id="SSF53067">
    <property type="entry name" value="Actin-like ATPase domain"/>
    <property type="match status" value="1"/>
</dbReference>
<dbReference type="PANTHER" id="PTHR30605">
    <property type="entry name" value="ANHYDRO-N-ACETYLMURAMIC ACID KINASE"/>
    <property type="match status" value="1"/>
</dbReference>
<reference evidence="2 3" key="1">
    <citation type="submission" date="2018-03" db="EMBL/GenBank/DDBJ databases">
        <title>Draft genome of Deinococcus sp. OD32.</title>
        <authorList>
            <person name="Wang X.-P."/>
            <person name="Du Z.-J."/>
        </authorList>
    </citation>
    <scope>NUCLEOTIDE SEQUENCE [LARGE SCALE GENOMIC DNA]</scope>
    <source>
        <strain evidence="2 3">OD32</strain>
    </source>
</reference>
<dbReference type="NCBIfam" id="NF007150">
    <property type="entry name" value="PRK09585.3-5"/>
    <property type="match status" value="1"/>
</dbReference>
<comment type="catalytic activity">
    <reaction evidence="1">
        <text>1,6-anhydro-N-acetyl-beta-muramate + ATP + H2O = N-acetyl-D-muramate 6-phosphate + ADP + H(+)</text>
        <dbReference type="Rhea" id="RHEA:24952"/>
        <dbReference type="ChEBI" id="CHEBI:15377"/>
        <dbReference type="ChEBI" id="CHEBI:15378"/>
        <dbReference type="ChEBI" id="CHEBI:30616"/>
        <dbReference type="ChEBI" id="CHEBI:58690"/>
        <dbReference type="ChEBI" id="CHEBI:58722"/>
        <dbReference type="ChEBI" id="CHEBI:456216"/>
        <dbReference type="EC" id="2.7.1.170"/>
    </reaction>
</comment>
<feature type="binding site" evidence="1">
    <location>
        <begin position="14"/>
        <end position="21"/>
    </location>
    <ligand>
        <name>ATP</name>
        <dbReference type="ChEBI" id="CHEBI:30616"/>
    </ligand>
</feature>
<dbReference type="GO" id="GO:0016773">
    <property type="term" value="F:phosphotransferase activity, alcohol group as acceptor"/>
    <property type="evidence" value="ECO:0007669"/>
    <property type="project" value="UniProtKB-UniRule"/>
</dbReference>
<dbReference type="UniPathway" id="UPA00544"/>
<keyword evidence="1" id="KW-0067">ATP-binding</keyword>
<dbReference type="OrthoDB" id="9763949at2"/>
<comment type="function">
    <text evidence="1">Catalyzes the specific phosphorylation of 1,6-anhydro-N-acetylmuramic acid (anhMurNAc) with the simultaneous cleavage of the 1,6-anhydro ring, generating MurNAc-6-P. Is required for the utilization of anhMurNAc either imported from the medium or derived from its own cell wall murein, and thus plays a role in cell wall recycling.</text>
</comment>
<evidence type="ECO:0000313" key="2">
    <source>
        <dbReference type="EMBL" id="PTA68486.1"/>
    </source>
</evidence>
<comment type="pathway">
    <text evidence="1">Cell wall biogenesis; peptidoglycan recycling.</text>
</comment>
<dbReference type="EMBL" id="PYSV01000005">
    <property type="protein sequence ID" value="PTA68486.1"/>
    <property type="molecule type" value="Genomic_DNA"/>
</dbReference>
<dbReference type="PANTHER" id="PTHR30605:SF0">
    <property type="entry name" value="ANHYDRO-N-ACETYLMURAMIC ACID KINASE"/>
    <property type="match status" value="1"/>
</dbReference>
<dbReference type="Proteomes" id="UP000240317">
    <property type="component" value="Unassembled WGS sequence"/>
</dbReference>
<organism evidence="2 3">
    <name type="scientific">Deinococcus arcticus</name>
    <dbReference type="NCBI Taxonomy" id="2136176"/>
    <lineage>
        <taxon>Bacteria</taxon>
        <taxon>Thermotogati</taxon>
        <taxon>Deinococcota</taxon>
        <taxon>Deinococci</taxon>
        <taxon>Deinococcales</taxon>
        <taxon>Deinococcaceae</taxon>
        <taxon>Deinococcus</taxon>
    </lineage>
</organism>
<dbReference type="RefSeq" id="WP_107137360.1">
    <property type="nucleotide sequence ID" value="NZ_PYSV01000005.1"/>
</dbReference>
<gene>
    <name evidence="1" type="primary">anmK</name>
    <name evidence="2" type="ORF">C8263_06695</name>
</gene>
<dbReference type="GO" id="GO:0009254">
    <property type="term" value="P:peptidoglycan turnover"/>
    <property type="evidence" value="ECO:0007669"/>
    <property type="project" value="UniProtKB-UniRule"/>
</dbReference>
<protein>
    <recommendedName>
        <fullName evidence="1">Anhydro-N-acetylmuramic acid kinase</fullName>
        <ecNumber evidence="1">2.7.1.170</ecNumber>
    </recommendedName>
    <alternativeName>
        <fullName evidence="1">AnhMurNAc kinase</fullName>
    </alternativeName>
</protein>
<keyword evidence="3" id="KW-1185">Reference proteome</keyword>
<dbReference type="GO" id="GO:0097175">
    <property type="term" value="P:1,6-anhydro-N-acetyl-beta-muramic acid catabolic process"/>
    <property type="evidence" value="ECO:0007669"/>
    <property type="project" value="UniProtKB-UniRule"/>
</dbReference>